<name>A0A8T0RFG7_PANVG</name>
<dbReference type="EMBL" id="CM029047">
    <property type="protein sequence ID" value="KAG2583573.1"/>
    <property type="molecule type" value="Genomic_DNA"/>
</dbReference>
<feature type="compositionally biased region" description="Polar residues" evidence="7">
    <location>
        <begin position="990"/>
        <end position="1002"/>
    </location>
</feature>
<feature type="compositionally biased region" description="Low complexity" evidence="7">
    <location>
        <begin position="744"/>
        <end position="756"/>
    </location>
</feature>
<feature type="region of interest" description="Disordered" evidence="7">
    <location>
        <begin position="1117"/>
        <end position="1179"/>
    </location>
</feature>
<dbReference type="Pfam" id="PF23240">
    <property type="entry name" value="HAT_PRP39_N"/>
    <property type="match status" value="1"/>
</dbReference>
<dbReference type="PANTHER" id="PTHR17204:SF26">
    <property type="entry name" value="PRE-MRNA-PROCESSING FACTOR 39-2"/>
    <property type="match status" value="1"/>
</dbReference>
<comment type="caution">
    <text evidence="8">The sequence shown here is derived from an EMBL/GenBank/DDBJ whole genome shotgun (WGS) entry which is preliminary data.</text>
</comment>
<dbReference type="SMART" id="SM00386">
    <property type="entry name" value="HAT"/>
    <property type="match status" value="7"/>
</dbReference>
<dbReference type="InterPro" id="IPR003107">
    <property type="entry name" value="HAT"/>
</dbReference>
<keyword evidence="3" id="KW-0677">Repeat</keyword>
<feature type="compositionally biased region" description="Basic and acidic residues" evidence="7">
    <location>
        <begin position="680"/>
        <end position="695"/>
    </location>
</feature>
<keyword evidence="2" id="KW-0507">mRNA processing</keyword>
<dbReference type="GO" id="GO:0000243">
    <property type="term" value="C:commitment complex"/>
    <property type="evidence" value="ECO:0007669"/>
    <property type="project" value="TreeGrafter"/>
</dbReference>
<dbReference type="EMBL" id="CM029047">
    <property type="protein sequence ID" value="KAG2583572.1"/>
    <property type="molecule type" value="Genomic_DNA"/>
</dbReference>
<keyword evidence="5" id="KW-0539">Nucleus</keyword>
<feature type="region of interest" description="Disordered" evidence="7">
    <location>
        <begin position="674"/>
        <end position="762"/>
    </location>
</feature>
<organism evidence="8 9">
    <name type="scientific">Panicum virgatum</name>
    <name type="common">Blackwell switchgrass</name>
    <dbReference type="NCBI Taxonomy" id="38727"/>
    <lineage>
        <taxon>Eukaryota</taxon>
        <taxon>Viridiplantae</taxon>
        <taxon>Streptophyta</taxon>
        <taxon>Embryophyta</taxon>
        <taxon>Tracheophyta</taxon>
        <taxon>Spermatophyta</taxon>
        <taxon>Magnoliopsida</taxon>
        <taxon>Liliopsida</taxon>
        <taxon>Poales</taxon>
        <taxon>Poaceae</taxon>
        <taxon>PACMAD clade</taxon>
        <taxon>Panicoideae</taxon>
        <taxon>Panicodae</taxon>
        <taxon>Paniceae</taxon>
        <taxon>Panicinae</taxon>
        <taxon>Panicum</taxon>
        <taxon>Panicum sect. Hiantes</taxon>
    </lineage>
</organism>
<keyword evidence="9" id="KW-1185">Reference proteome</keyword>
<evidence type="ECO:0000256" key="3">
    <source>
        <dbReference type="ARBA" id="ARBA00022737"/>
    </source>
</evidence>
<dbReference type="InterPro" id="IPR011990">
    <property type="entry name" value="TPR-like_helical_dom_sf"/>
</dbReference>
<dbReference type="PANTHER" id="PTHR17204">
    <property type="entry name" value="PRE-MRNA PROCESSING PROTEIN PRP39-RELATED"/>
    <property type="match status" value="1"/>
</dbReference>
<evidence type="ECO:0000256" key="1">
    <source>
        <dbReference type="ARBA" id="ARBA00004123"/>
    </source>
</evidence>
<dbReference type="Pfam" id="PF23241">
    <property type="entry name" value="HAT_PRP39_C"/>
    <property type="match status" value="1"/>
</dbReference>
<feature type="region of interest" description="Disordered" evidence="7">
    <location>
        <begin position="786"/>
        <end position="808"/>
    </location>
</feature>
<sequence length="1179" mass="134688">MEPEPEAAAAALVSDAAAPEHHPSQLDVFKNKVQLLHDRNTRDFDAWISLISAAEGMSADDIDVISLVYNSFLLEFPLCYGYWIKYAAHKACLCTNRDVVDIYEQAVQAVPHSVDLWVSYCGFGICAYEEPADIRSLFERALSLVEKDYLCYRLWDKYIEFETSQKQLIQLASIYINTLKFPTKKLHMYYESFRKLVTLLEQEVTSRDAERLSGKIHTSEMIDGEDSELDISTIIADLFGQKGVHLSPEALKLYLSAGKRLYKKSSKIYKEICCFEASIKRPFFHVKPLDDDQLENWHQYLDFVEKNGDFDWAVKLYERCLIPCANYSEFWIRYSEYVDAKGGREIANHALVRASSCFVKGVPTFCMYYALFKEQIGDASAARSLFVKASSNFTSGFYANINRLANMEKRMGNTKAASEIYETAIEDAMQKQNIELLTDLYRKFAQFIYAANHSIVEAKEVFVKGINRVPCKPLIKGLVQFMSTHGGPTEIPLLDSVISNAITPGSDVSTALSPEDREDISLLFLEFVDLYGGIKELRKAWARHSKLFPHSTGNMSQHYSTMGNSLQESNKRRKTEHSIVSHDQSLEDIRKLKQPSKTDNFSLIFDKEIESQVEDIVDSGKGYKDAGEQKALVNLNSHEETIRTSQECTDMVHRQHSLDKFGMQNQTNSYAKEVTNQDQSLHEQNDEKISHEVRSGEAPVGDSGECDFPSKAIASSESIKTQEKVAEVSASSHQEMLCSKSDLPSESSMPKEGSSSDPAGISPELEERQPVEAQVKLDMATEHGLSVSNANPERSNDSPNTTECDNVNSAIGHESQDHVQSSQLQQLSVCTKPSSSELANTKADTLGFQAQLQHQEANSQTHQSNNLSLSVQNIQQQELSCTMPQNVQTSAQTQDQLFAQSNQGNQQYLQMAQGYASQMWQYYQQQLYYLQAQHNQQMQILQQQQLSTDQLQQNFMQQVQQLNQQMVLWQQQVQQQQVVLQQALPVQQLPNKKQGQYPSSSGDTKHDKNKQQQQAPQMDQQSQQLQQQQLLYFQQQQQQQQMYLMQQQQQVYQQQQAQQQQLFQQQLMQQQQFVLPTPQLQQDSVQQQQQQLFQQQQQQMMLLQQQFMQQQMQQYLQQQQNQQGPKDQTYKSNPQDGRNMQMEHAQHSEASQSDGSKLWSVEQSELSYPSTPQSQRSNR</sequence>
<keyword evidence="4" id="KW-0508">mRNA splicing</keyword>
<dbReference type="EMBL" id="CM029047">
    <property type="protein sequence ID" value="KAG2583574.1"/>
    <property type="molecule type" value="Genomic_DNA"/>
</dbReference>
<reference evidence="8 9" key="1">
    <citation type="submission" date="2020-05" db="EMBL/GenBank/DDBJ databases">
        <title>WGS assembly of Panicum virgatum.</title>
        <authorList>
            <person name="Lovell J.T."/>
            <person name="Jenkins J."/>
            <person name="Shu S."/>
            <person name="Juenger T.E."/>
            <person name="Schmutz J."/>
        </authorList>
    </citation>
    <scope>NUCLEOTIDE SEQUENCE [LARGE SCALE GENOMIC DNA]</scope>
    <source>
        <strain evidence="8">AP13</strain>
        <strain evidence="9">cv. AP13</strain>
    </source>
</reference>
<comment type="subcellular location">
    <subcellularLocation>
        <location evidence="1">Nucleus</location>
    </subcellularLocation>
</comment>
<evidence type="ECO:0000256" key="5">
    <source>
        <dbReference type="ARBA" id="ARBA00023242"/>
    </source>
</evidence>
<feature type="compositionally biased region" description="Polar residues" evidence="7">
    <location>
        <begin position="1148"/>
        <end position="1179"/>
    </location>
</feature>
<evidence type="ECO:0000256" key="6">
    <source>
        <dbReference type="ARBA" id="ARBA00038019"/>
    </source>
</evidence>
<evidence type="ECO:0000313" key="9">
    <source>
        <dbReference type="Proteomes" id="UP000823388"/>
    </source>
</evidence>
<feature type="compositionally biased region" description="Polar residues" evidence="7">
    <location>
        <begin position="1124"/>
        <end position="1138"/>
    </location>
</feature>
<evidence type="ECO:0000256" key="4">
    <source>
        <dbReference type="ARBA" id="ARBA00023187"/>
    </source>
</evidence>
<evidence type="ECO:0000256" key="2">
    <source>
        <dbReference type="ARBA" id="ARBA00022664"/>
    </source>
</evidence>
<gene>
    <name evidence="8" type="ORF">PVAP13_6KG235406</name>
</gene>
<dbReference type="FunFam" id="1.25.40.10:FF:000064">
    <property type="entry name" value="Putative pre-mrna-processing factor 39"/>
    <property type="match status" value="1"/>
</dbReference>
<dbReference type="FunFam" id="1.25.40.10:FF:000159">
    <property type="entry name" value="Tetratricopeptide repeat (TPR)-like superfamily protein"/>
    <property type="match status" value="1"/>
</dbReference>
<dbReference type="AlphaFoldDB" id="A0A8T0RFG7"/>
<dbReference type="GO" id="GO:0005685">
    <property type="term" value="C:U1 snRNP"/>
    <property type="evidence" value="ECO:0007669"/>
    <property type="project" value="TreeGrafter"/>
</dbReference>
<dbReference type="GO" id="GO:0071004">
    <property type="term" value="C:U2-type prespliceosome"/>
    <property type="evidence" value="ECO:0007669"/>
    <property type="project" value="TreeGrafter"/>
</dbReference>
<dbReference type="OrthoDB" id="10265668at2759"/>
<dbReference type="GO" id="GO:0030627">
    <property type="term" value="F:pre-mRNA 5'-splice site binding"/>
    <property type="evidence" value="ECO:0007669"/>
    <property type="project" value="TreeGrafter"/>
</dbReference>
<dbReference type="InterPro" id="IPR059164">
    <property type="entry name" value="HAT_PRP39_C"/>
</dbReference>
<dbReference type="SUPFAM" id="SSF48452">
    <property type="entry name" value="TPR-like"/>
    <property type="match status" value="2"/>
</dbReference>
<evidence type="ECO:0000313" key="8">
    <source>
        <dbReference type="EMBL" id="KAG2583573.1"/>
    </source>
</evidence>
<comment type="similarity">
    <text evidence="6">Belongs to the PRP39 family.</text>
</comment>
<evidence type="ECO:0000256" key="7">
    <source>
        <dbReference type="SAM" id="MobiDB-lite"/>
    </source>
</evidence>
<dbReference type="Gene3D" id="1.25.40.10">
    <property type="entry name" value="Tetratricopeptide repeat domain"/>
    <property type="match status" value="2"/>
</dbReference>
<proteinExistence type="inferred from homology"/>
<protein>
    <submittedName>
        <fullName evidence="8">Uncharacterized protein</fullName>
    </submittedName>
</protein>
<accession>A0A8T0RFG7</accession>
<dbReference type="Proteomes" id="UP000823388">
    <property type="component" value="Chromosome 6K"/>
</dbReference>
<dbReference type="GO" id="GO:0000395">
    <property type="term" value="P:mRNA 5'-splice site recognition"/>
    <property type="evidence" value="ECO:0007669"/>
    <property type="project" value="TreeGrafter"/>
</dbReference>
<feature type="region of interest" description="Disordered" evidence="7">
    <location>
        <begin position="990"/>
        <end position="1018"/>
    </location>
</feature>